<dbReference type="AlphaFoldDB" id="A0A8D8XPR9"/>
<keyword evidence="1" id="KW-0472">Membrane</keyword>
<feature type="transmembrane region" description="Helical" evidence="1">
    <location>
        <begin position="50"/>
        <end position="66"/>
    </location>
</feature>
<evidence type="ECO:0000256" key="1">
    <source>
        <dbReference type="SAM" id="Phobius"/>
    </source>
</evidence>
<reference evidence="2" key="1">
    <citation type="submission" date="2021-05" db="EMBL/GenBank/DDBJ databases">
        <authorList>
            <person name="Alioto T."/>
            <person name="Alioto T."/>
            <person name="Gomez Garrido J."/>
        </authorList>
    </citation>
    <scope>NUCLEOTIDE SEQUENCE</scope>
</reference>
<evidence type="ECO:0000313" key="2">
    <source>
        <dbReference type="EMBL" id="CAG6703218.1"/>
    </source>
</evidence>
<dbReference type="EMBL" id="HBUF01340885">
    <property type="protein sequence ID" value="CAG6703216.1"/>
    <property type="molecule type" value="Transcribed_RNA"/>
</dbReference>
<protein>
    <submittedName>
        <fullName evidence="2">Uncharacterized protein</fullName>
    </submittedName>
</protein>
<sequence>MTEYENVHVIYCIGIEEASFQPFSVGHLEDNPHCFGVVGGRFLRYHGHKIHLLLTNVVYLFFFQLSNSSHSIFFFFVSLSLLLLDAFLFLILSQGLQIVFVLLSPQRLVETSLDSLCPCSSQGVFIGRHNVH</sequence>
<organism evidence="2">
    <name type="scientific">Cacopsylla melanoneura</name>
    <dbReference type="NCBI Taxonomy" id="428564"/>
    <lineage>
        <taxon>Eukaryota</taxon>
        <taxon>Metazoa</taxon>
        <taxon>Ecdysozoa</taxon>
        <taxon>Arthropoda</taxon>
        <taxon>Hexapoda</taxon>
        <taxon>Insecta</taxon>
        <taxon>Pterygota</taxon>
        <taxon>Neoptera</taxon>
        <taxon>Paraneoptera</taxon>
        <taxon>Hemiptera</taxon>
        <taxon>Sternorrhyncha</taxon>
        <taxon>Psylloidea</taxon>
        <taxon>Psyllidae</taxon>
        <taxon>Psyllinae</taxon>
        <taxon>Cacopsylla</taxon>
    </lineage>
</organism>
<feature type="transmembrane region" description="Helical" evidence="1">
    <location>
        <begin position="72"/>
        <end position="103"/>
    </location>
</feature>
<keyword evidence="1" id="KW-1133">Transmembrane helix</keyword>
<dbReference type="EMBL" id="HBUF01340886">
    <property type="protein sequence ID" value="CAG6703218.1"/>
    <property type="molecule type" value="Transcribed_RNA"/>
</dbReference>
<dbReference type="EMBL" id="HBUF01340884">
    <property type="protein sequence ID" value="CAG6703214.1"/>
    <property type="molecule type" value="Transcribed_RNA"/>
</dbReference>
<keyword evidence="1" id="KW-0812">Transmembrane</keyword>
<name>A0A8D8XPR9_9HEMI</name>
<accession>A0A8D8XPR9</accession>
<proteinExistence type="predicted"/>